<comment type="catalytic activity">
    <reaction evidence="3">
        <text>isatin + NADPH + H(+) = 3-hydroxyindolin-2-one + NADP(+)</text>
        <dbReference type="Rhea" id="RHEA:68608"/>
        <dbReference type="ChEBI" id="CHEBI:15378"/>
        <dbReference type="ChEBI" id="CHEBI:27539"/>
        <dbReference type="ChEBI" id="CHEBI:28536"/>
        <dbReference type="ChEBI" id="CHEBI:57783"/>
        <dbReference type="ChEBI" id="CHEBI:58349"/>
    </reaction>
</comment>
<evidence type="ECO:0000313" key="12">
    <source>
        <dbReference type="Proteomes" id="UP000094285"/>
    </source>
</evidence>
<reference evidence="12" key="1">
    <citation type="submission" date="2016-05" db="EMBL/GenBank/DDBJ databases">
        <title>Comparative genomics of biotechnologically important yeasts.</title>
        <authorList>
            <consortium name="DOE Joint Genome Institute"/>
            <person name="Riley R."/>
            <person name="Haridas S."/>
            <person name="Wolfe K.H."/>
            <person name="Lopes M.R."/>
            <person name="Hittinger C.T."/>
            <person name="Goker M."/>
            <person name="Salamov A."/>
            <person name="Wisecaver J."/>
            <person name="Long T.M."/>
            <person name="Aerts A.L."/>
            <person name="Barry K."/>
            <person name="Choi C."/>
            <person name="Clum A."/>
            <person name="Coughlan A.Y."/>
            <person name="Deshpande S."/>
            <person name="Douglass A.P."/>
            <person name="Hanson S.J."/>
            <person name="Klenk H.-P."/>
            <person name="Labutti K."/>
            <person name="Lapidus A."/>
            <person name="Lindquist E."/>
            <person name="Lipzen A."/>
            <person name="Meier-Kolthoff J.P."/>
            <person name="Ohm R.A."/>
            <person name="Otillar R.P."/>
            <person name="Pangilinan J."/>
            <person name="Peng Y."/>
            <person name="Rokas A."/>
            <person name="Rosa C.A."/>
            <person name="Scheuner C."/>
            <person name="Sibirny A.A."/>
            <person name="Slot J.C."/>
            <person name="Stielow J.B."/>
            <person name="Sun H."/>
            <person name="Kurtzman C.P."/>
            <person name="Blackwell M."/>
            <person name="Grigoriev I.V."/>
            <person name="Jeffries T.W."/>
        </authorList>
    </citation>
    <scope>NUCLEOTIDE SEQUENCE [LARGE SCALE GENOMIC DNA]</scope>
    <source>
        <strain evidence="12">NRRL Y-17324</strain>
    </source>
</reference>
<dbReference type="PIRSF" id="PIRSF000097">
    <property type="entry name" value="AKR"/>
    <property type="match status" value="1"/>
</dbReference>
<dbReference type="AlphaFoldDB" id="A0A1E4SNQ0"/>
<dbReference type="SUPFAM" id="SSF51430">
    <property type="entry name" value="NAD(P)-linked oxidoreductase"/>
    <property type="match status" value="1"/>
</dbReference>
<dbReference type="PRINTS" id="PR00069">
    <property type="entry name" value="ALDKETRDTASE"/>
</dbReference>
<dbReference type="PROSITE" id="PS00063">
    <property type="entry name" value="ALDOKETO_REDUCTASE_3"/>
    <property type="match status" value="1"/>
</dbReference>
<dbReference type="RefSeq" id="XP_020066261.1">
    <property type="nucleotide sequence ID" value="XM_020207403.1"/>
</dbReference>
<dbReference type="InterPro" id="IPR020471">
    <property type="entry name" value="AKR"/>
</dbReference>
<feature type="domain" description="NADP-dependent oxidoreductase" evidence="10">
    <location>
        <begin position="36"/>
        <end position="268"/>
    </location>
</feature>
<dbReference type="Proteomes" id="UP000094285">
    <property type="component" value="Unassembled WGS sequence"/>
</dbReference>
<evidence type="ECO:0000256" key="4">
    <source>
        <dbReference type="ARBA" id="ARBA00066965"/>
    </source>
</evidence>
<evidence type="ECO:0000256" key="7">
    <source>
        <dbReference type="PIRSR" id="PIRSR000097-1"/>
    </source>
</evidence>
<dbReference type="FunFam" id="3.20.20.100:FF:000002">
    <property type="entry name" value="2,5-diketo-D-gluconic acid reductase A"/>
    <property type="match status" value="1"/>
</dbReference>
<dbReference type="STRING" id="984487.A0A1E4SNQ0"/>
<dbReference type="PANTHER" id="PTHR43827">
    <property type="entry name" value="2,5-DIKETO-D-GLUCONIC ACID REDUCTASE"/>
    <property type="match status" value="1"/>
</dbReference>
<dbReference type="GeneID" id="30981540"/>
<dbReference type="EMBL" id="KV453910">
    <property type="protein sequence ID" value="ODV81139.1"/>
    <property type="molecule type" value="Genomic_DNA"/>
</dbReference>
<feature type="binding site" evidence="8">
    <location>
        <position position="125"/>
    </location>
    <ligand>
        <name>substrate</name>
    </ligand>
</feature>
<evidence type="ECO:0000313" key="11">
    <source>
        <dbReference type="EMBL" id="ODV81139.1"/>
    </source>
</evidence>
<evidence type="ECO:0000256" key="2">
    <source>
        <dbReference type="ARBA" id="ARBA00050878"/>
    </source>
</evidence>
<dbReference type="EC" id="1.1.1.358" evidence="4"/>
<gene>
    <name evidence="11" type="ORF">CANTADRAFT_25381</name>
</gene>
<dbReference type="OrthoDB" id="416253at2759"/>
<accession>A0A1E4SNQ0</accession>
<protein>
    <recommendedName>
        <fullName evidence="5">2-dehydropantolactone reductase</fullName>
        <ecNumber evidence="4">1.1.1.358</ecNumber>
    </recommendedName>
    <alternativeName>
        <fullName evidence="5">2-dehydropantolactone reductase</fullName>
    </alternativeName>
    <alternativeName>
        <fullName evidence="6">Ketopantoyl-lactone reductase</fullName>
    </alternativeName>
</protein>
<evidence type="ECO:0000256" key="9">
    <source>
        <dbReference type="PIRSR" id="PIRSR000097-3"/>
    </source>
</evidence>
<evidence type="ECO:0000256" key="6">
    <source>
        <dbReference type="ARBA" id="ARBA00081322"/>
    </source>
</evidence>
<comment type="catalytic activity">
    <reaction evidence="2">
        <text>(R)-pantolactone + NADP(+) = 2-dehydropantolactone + NADPH + H(+)</text>
        <dbReference type="Rhea" id="RHEA:18981"/>
        <dbReference type="ChEBI" id="CHEBI:15378"/>
        <dbReference type="ChEBI" id="CHEBI:16719"/>
        <dbReference type="ChEBI" id="CHEBI:18395"/>
        <dbReference type="ChEBI" id="CHEBI:57783"/>
        <dbReference type="ChEBI" id="CHEBI:58349"/>
        <dbReference type="EC" id="1.1.1.358"/>
    </reaction>
</comment>
<dbReference type="CDD" id="cd19071">
    <property type="entry name" value="AKR_AKR1-5-like"/>
    <property type="match status" value="1"/>
</dbReference>
<evidence type="ECO:0000256" key="5">
    <source>
        <dbReference type="ARBA" id="ARBA00079693"/>
    </source>
</evidence>
<organism evidence="11 12">
    <name type="scientific">Suhomyces tanzawaensis NRRL Y-17324</name>
    <dbReference type="NCBI Taxonomy" id="984487"/>
    <lineage>
        <taxon>Eukaryota</taxon>
        <taxon>Fungi</taxon>
        <taxon>Dikarya</taxon>
        <taxon>Ascomycota</taxon>
        <taxon>Saccharomycotina</taxon>
        <taxon>Pichiomycetes</taxon>
        <taxon>Debaryomycetaceae</taxon>
        <taxon>Suhomyces</taxon>
    </lineage>
</organism>
<dbReference type="Pfam" id="PF00248">
    <property type="entry name" value="Aldo_ket_red"/>
    <property type="match status" value="1"/>
</dbReference>
<feature type="active site" description="Proton donor" evidence="7">
    <location>
        <position position="60"/>
    </location>
</feature>
<dbReference type="GO" id="GO:0047011">
    <property type="term" value="F:2-dehydropantolactone reductase (A-specific) activity"/>
    <property type="evidence" value="ECO:0007669"/>
    <property type="project" value="UniProtKB-ARBA"/>
</dbReference>
<proteinExistence type="predicted"/>
<dbReference type="PANTHER" id="PTHR43827:SF13">
    <property type="entry name" value="ALDO_KETO REDUCTASE FAMILY PROTEIN"/>
    <property type="match status" value="1"/>
</dbReference>
<dbReference type="InterPro" id="IPR036812">
    <property type="entry name" value="NAD(P)_OxRdtase_dom_sf"/>
</dbReference>
<feature type="site" description="Lowers pKa of active site Tyr" evidence="9">
    <location>
        <position position="90"/>
    </location>
</feature>
<dbReference type="Gene3D" id="3.20.20.100">
    <property type="entry name" value="NADP-dependent oxidoreductase domain"/>
    <property type="match status" value="1"/>
</dbReference>
<dbReference type="GO" id="GO:0042180">
    <property type="term" value="P:ketone metabolic process"/>
    <property type="evidence" value="ECO:0007669"/>
    <property type="project" value="UniProtKB-ARBA"/>
</dbReference>
<evidence type="ECO:0000259" key="10">
    <source>
        <dbReference type="Pfam" id="PF00248"/>
    </source>
</evidence>
<keyword evidence="1" id="KW-0560">Oxidoreductase</keyword>
<sequence length="318" mass="35975">MSNLTTSIQLTQKSTYKLNNGLHIPVTAYGVYTIPAGDTKDLVYYALEQGYRHIDTAVIYHNQKQTAQGVAAFLKDHPEVSRSDIYFTTKVYNSQHGYEETKAAVEGIAADVKEYIDYVDLVLIHSPKSNKEKRLATYKALQEYVQDPSNPTLHIKSLGVSNYGISHLEELLNWEGLLVKPVINQLELHPWLPHLKLREYLVKNDILIEAYSPLTQGYKLDDPELVELSKKFGLSKAEILLKWSFLQGFIVIAKSVNKPRISENLNILPKGSSDELDQTTHLGVIDLDPEILAALDKPDSHEVLTWNNIDCTEYVDPQ</sequence>
<name>A0A1E4SNQ0_9ASCO</name>
<evidence type="ECO:0000256" key="3">
    <source>
        <dbReference type="ARBA" id="ARBA00051098"/>
    </source>
</evidence>
<dbReference type="InterPro" id="IPR023210">
    <property type="entry name" value="NADP_OxRdtase_dom"/>
</dbReference>
<keyword evidence="12" id="KW-1185">Reference proteome</keyword>
<evidence type="ECO:0000256" key="1">
    <source>
        <dbReference type="ARBA" id="ARBA00023002"/>
    </source>
</evidence>
<evidence type="ECO:0000256" key="8">
    <source>
        <dbReference type="PIRSR" id="PIRSR000097-2"/>
    </source>
</evidence>
<dbReference type="InterPro" id="IPR018170">
    <property type="entry name" value="Aldo/ket_reductase_CS"/>
</dbReference>